<keyword evidence="2" id="KW-1185">Reference proteome</keyword>
<organism evidence="1 2">
    <name type="scientific">Lentilactobacillus diolivorans</name>
    <dbReference type="NCBI Taxonomy" id="179838"/>
    <lineage>
        <taxon>Bacteria</taxon>
        <taxon>Bacillati</taxon>
        <taxon>Bacillota</taxon>
        <taxon>Bacilli</taxon>
        <taxon>Lactobacillales</taxon>
        <taxon>Lactobacillaceae</taxon>
        <taxon>Lentilactobacillus</taxon>
    </lineage>
</organism>
<evidence type="ECO:0000313" key="2">
    <source>
        <dbReference type="Proteomes" id="UP000321409"/>
    </source>
</evidence>
<dbReference type="Proteomes" id="UP000321409">
    <property type="component" value="Unassembled WGS sequence"/>
</dbReference>
<name>A0ABQ0XEF0_9LACO</name>
<comment type="caution">
    <text evidence="1">The sequence shown here is derived from an EMBL/GenBank/DDBJ whole genome shotgun (WGS) entry which is preliminary data.</text>
</comment>
<sequence>MIIWTPFISFGNRLTTSRAGLTQSVPNGSNPVTKIFMATALSKDIIVSIPINKAITANKKAPKVSDLVK</sequence>
<gene>
    <name evidence="1" type="ORF">LDI01_16370</name>
</gene>
<reference evidence="1 2" key="1">
    <citation type="submission" date="2019-07" db="EMBL/GenBank/DDBJ databases">
        <title>Whole genome shotgun sequence of Lactobacillus diolivorans NBRC 107869.</title>
        <authorList>
            <person name="Hosoyama A."/>
            <person name="Uohara A."/>
            <person name="Ohji S."/>
            <person name="Ichikawa N."/>
        </authorList>
    </citation>
    <scope>NUCLEOTIDE SEQUENCE [LARGE SCALE GENOMIC DNA]</scope>
    <source>
        <strain evidence="1 2">NBRC 107869</strain>
    </source>
</reference>
<evidence type="ECO:0000313" key="1">
    <source>
        <dbReference type="EMBL" id="GEP24044.1"/>
    </source>
</evidence>
<accession>A0ABQ0XEF0</accession>
<protein>
    <submittedName>
        <fullName evidence="1">Uncharacterized protein</fullName>
    </submittedName>
</protein>
<proteinExistence type="predicted"/>
<dbReference type="EMBL" id="BKAB01000024">
    <property type="protein sequence ID" value="GEP24044.1"/>
    <property type="molecule type" value="Genomic_DNA"/>
</dbReference>